<evidence type="ECO:0000313" key="6">
    <source>
        <dbReference type="EMBL" id="KRM07955.1"/>
    </source>
</evidence>
<dbReference type="PRINTS" id="PR00039">
    <property type="entry name" value="HTHLYSR"/>
</dbReference>
<name>A0A0R1VY16_9LACO</name>
<dbReference type="CDD" id="cd05466">
    <property type="entry name" value="PBP2_LTTR_substrate"/>
    <property type="match status" value="1"/>
</dbReference>
<gene>
    <name evidence="6" type="ORF">FC89_GL002064</name>
</gene>
<feature type="domain" description="HTH lysR-type" evidence="5">
    <location>
        <begin position="16"/>
        <end position="73"/>
    </location>
</feature>
<accession>A0A0R1VY16</accession>
<comment type="caution">
    <text evidence="6">The sequence shown here is derived from an EMBL/GenBank/DDBJ whole genome shotgun (WGS) entry which is preliminary data.</text>
</comment>
<dbReference type="InterPro" id="IPR036390">
    <property type="entry name" value="WH_DNA-bd_sf"/>
</dbReference>
<dbReference type="Pfam" id="PF00126">
    <property type="entry name" value="HTH_1"/>
    <property type="match status" value="1"/>
</dbReference>
<dbReference type="InterPro" id="IPR000847">
    <property type="entry name" value="LysR_HTH_N"/>
</dbReference>
<dbReference type="Gene3D" id="1.10.10.10">
    <property type="entry name" value="Winged helix-like DNA-binding domain superfamily/Winged helix DNA-binding domain"/>
    <property type="match status" value="1"/>
</dbReference>
<protein>
    <submittedName>
        <fullName evidence="6">LysR family transcriptional regulator</fullName>
    </submittedName>
</protein>
<dbReference type="Pfam" id="PF03466">
    <property type="entry name" value="LysR_substrate"/>
    <property type="match status" value="1"/>
</dbReference>
<dbReference type="PANTHER" id="PTHR30419">
    <property type="entry name" value="HTH-TYPE TRANSCRIPTIONAL REGULATOR YBHD"/>
    <property type="match status" value="1"/>
</dbReference>
<dbReference type="AlphaFoldDB" id="A0A0R1VY16"/>
<comment type="similarity">
    <text evidence="1">Belongs to the LysR transcriptional regulatory family.</text>
</comment>
<dbReference type="GO" id="GO:0005829">
    <property type="term" value="C:cytosol"/>
    <property type="evidence" value="ECO:0007669"/>
    <property type="project" value="TreeGrafter"/>
</dbReference>
<evidence type="ECO:0000256" key="2">
    <source>
        <dbReference type="ARBA" id="ARBA00023015"/>
    </source>
</evidence>
<dbReference type="SUPFAM" id="SSF53850">
    <property type="entry name" value="Periplasmic binding protein-like II"/>
    <property type="match status" value="1"/>
</dbReference>
<sequence>MPKGNGNMKTKQENIFSSKTLSYFLQLAETMSYTQAAQILGITQPALTQQIKKLERTVGAPLFYSVGKKLHLSDAGYTMLDATHQIYETLNQASDEIQQSTSATQGEISIGVLASIEDQVFIQFAVQYYLKNPEVKLIFHMLTRKEIWERLENNTIDLAIMYLPDDSIKNWKPYETRKILTEDLLFVHHEPQWSKKKRIRLRDTLEQKWVTYPPKYYLNSLIRESYKNALLDKPVSVAHFATPSQLFNFANITGVATALPYSYVIAHKAESQKKFWTALFEPAISFDLAFVFRRDKDQIPRIENIMSDFDKYLSEKDYLSRLTEISQKG</sequence>
<dbReference type="PATRIC" id="fig|1423750.3.peg.2105"/>
<proteinExistence type="inferred from homology"/>
<evidence type="ECO:0000313" key="7">
    <source>
        <dbReference type="Proteomes" id="UP000051451"/>
    </source>
</evidence>
<dbReference type="InterPro" id="IPR050950">
    <property type="entry name" value="HTH-type_LysR_regulators"/>
</dbReference>
<dbReference type="Gene3D" id="3.40.190.290">
    <property type="match status" value="1"/>
</dbReference>
<dbReference type="PROSITE" id="PS50931">
    <property type="entry name" value="HTH_LYSR"/>
    <property type="match status" value="1"/>
</dbReference>
<dbReference type="PANTHER" id="PTHR30419:SF8">
    <property type="entry name" value="NITROGEN ASSIMILATION TRANSCRIPTIONAL ACTIVATOR-RELATED"/>
    <property type="match status" value="1"/>
</dbReference>
<dbReference type="EMBL" id="AZGB01000003">
    <property type="protein sequence ID" value="KRM07955.1"/>
    <property type="molecule type" value="Genomic_DNA"/>
</dbReference>
<keyword evidence="7" id="KW-1185">Reference proteome</keyword>
<dbReference type="SUPFAM" id="SSF46785">
    <property type="entry name" value="Winged helix' DNA-binding domain"/>
    <property type="match status" value="1"/>
</dbReference>
<dbReference type="Proteomes" id="UP000051451">
    <property type="component" value="Unassembled WGS sequence"/>
</dbReference>
<keyword evidence="2" id="KW-0805">Transcription regulation</keyword>
<evidence type="ECO:0000256" key="3">
    <source>
        <dbReference type="ARBA" id="ARBA00023125"/>
    </source>
</evidence>
<evidence type="ECO:0000256" key="1">
    <source>
        <dbReference type="ARBA" id="ARBA00009437"/>
    </source>
</evidence>
<dbReference type="STRING" id="1423750.FC89_GL002064"/>
<dbReference type="GO" id="GO:0003700">
    <property type="term" value="F:DNA-binding transcription factor activity"/>
    <property type="evidence" value="ECO:0007669"/>
    <property type="project" value="InterPro"/>
</dbReference>
<organism evidence="6 7">
    <name type="scientific">Liquorilactobacillus ghanensis DSM 18630</name>
    <dbReference type="NCBI Taxonomy" id="1423750"/>
    <lineage>
        <taxon>Bacteria</taxon>
        <taxon>Bacillati</taxon>
        <taxon>Bacillota</taxon>
        <taxon>Bacilli</taxon>
        <taxon>Lactobacillales</taxon>
        <taxon>Lactobacillaceae</taxon>
        <taxon>Liquorilactobacillus</taxon>
    </lineage>
</organism>
<dbReference type="InterPro" id="IPR036388">
    <property type="entry name" value="WH-like_DNA-bd_sf"/>
</dbReference>
<evidence type="ECO:0000259" key="5">
    <source>
        <dbReference type="PROSITE" id="PS50931"/>
    </source>
</evidence>
<dbReference type="InterPro" id="IPR005119">
    <property type="entry name" value="LysR_subst-bd"/>
</dbReference>
<keyword evidence="4" id="KW-0804">Transcription</keyword>
<dbReference type="GO" id="GO:0003677">
    <property type="term" value="F:DNA binding"/>
    <property type="evidence" value="ECO:0007669"/>
    <property type="project" value="UniProtKB-KW"/>
</dbReference>
<reference evidence="6 7" key="1">
    <citation type="journal article" date="2015" name="Genome Announc.">
        <title>Expanding the biotechnology potential of lactobacilli through comparative genomics of 213 strains and associated genera.</title>
        <authorList>
            <person name="Sun Z."/>
            <person name="Harris H.M."/>
            <person name="McCann A."/>
            <person name="Guo C."/>
            <person name="Argimon S."/>
            <person name="Zhang W."/>
            <person name="Yang X."/>
            <person name="Jeffery I.B."/>
            <person name="Cooney J.C."/>
            <person name="Kagawa T.F."/>
            <person name="Liu W."/>
            <person name="Song Y."/>
            <person name="Salvetti E."/>
            <person name="Wrobel A."/>
            <person name="Rasinkangas P."/>
            <person name="Parkhill J."/>
            <person name="Rea M.C."/>
            <person name="O'Sullivan O."/>
            <person name="Ritari J."/>
            <person name="Douillard F.P."/>
            <person name="Paul Ross R."/>
            <person name="Yang R."/>
            <person name="Briner A.E."/>
            <person name="Felis G.E."/>
            <person name="de Vos W.M."/>
            <person name="Barrangou R."/>
            <person name="Klaenhammer T.R."/>
            <person name="Caufield P.W."/>
            <person name="Cui Y."/>
            <person name="Zhang H."/>
            <person name="O'Toole P.W."/>
        </authorList>
    </citation>
    <scope>NUCLEOTIDE SEQUENCE [LARGE SCALE GENOMIC DNA]</scope>
    <source>
        <strain evidence="6 7">DSM 18630</strain>
    </source>
</reference>
<keyword evidence="3" id="KW-0238">DNA-binding</keyword>
<evidence type="ECO:0000256" key="4">
    <source>
        <dbReference type="ARBA" id="ARBA00023163"/>
    </source>
</evidence>